<keyword evidence="6" id="KW-1185">Reference proteome</keyword>
<dbReference type="InterPro" id="IPR025252">
    <property type="entry name" value="DUF4200"/>
</dbReference>
<evidence type="ECO:0000259" key="4">
    <source>
        <dbReference type="Pfam" id="PF13863"/>
    </source>
</evidence>
<keyword evidence="1 2" id="KW-0175">Coiled coil</keyword>
<evidence type="ECO:0000313" key="6">
    <source>
        <dbReference type="Proteomes" id="UP001295684"/>
    </source>
</evidence>
<sequence length="555" mass="65492">MRPTSSYAGIRKPKKLNPNKNRRRLASAKGTKTAANPFRIPPDSKIFTFKDEEKAQKLAKRKRNATLRAWEKDKPDREGVLREIRDIDIDLNFQGKDKSRHYESDNADFQSFPVKNRKKESRHQILERNKNIFLIAQMLSIKQDEIQKLEDFQTLRSEGLKFYQNNLNTDIKDFVEYFKTNREKTRKARLLQDERLREKKNRDAEIKRLTNELQDYRTKIHQSEEKLVKYEKIRSSLFFRNSKNRLTASKEPHEPTSQALEIQKNDRLEHSNSYQIDGGPKNTDGLGAADTSLNLERSSRSVNRNPRKRDALELLESNPSTQEEKIKIFNKVIDELKDILEDDKNYFLIQQIQERSQALEEKEKRMKGSTQSYRRLSFKEEAMSYVLEIQQLEKLDEELDEKKLLKLQKQYEKLDSFQFNEVDGNLSLLFTEDVIKEAKKSKSSLEYLTQLEKKMEQVVRMYPSLNLRREKEKKKKEERKARKEAKLRSMQEGGGQGVMKMGANGWMGSLGMSSLRTGKPLMQRSKHKQAKKKKVKQEYTTEEKDRLYYLGLSLN</sequence>
<protein>
    <recommendedName>
        <fullName evidence="4">DUF4200 domain-containing protein</fullName>
    </recommendedName>
</protein>
<evidence type="ECO:0000256" key="1">
    <source>
        <dbReference type="ARBA" id="ARBA00023054"/>
    </source>
</evidence>
<feature type="domain" description="DUF4200" evidence="4">
    <location>
        <begin position="126"/>
        <end position="232"/>
    </location>
</feature>
<dbReference type="Proteomes" id="UP001295684">
    <property type="component" value="Unassembled WGS sequence"/>
</dbReference>
<dbReference type="InterPro" id="IPR051147">
    <property type="entry name" value="CFAP_domain-containing"/>
</dbReference>
<feature type="region of interest" description="Disordered" evidence="3">
    <location>
        <begin position="244"/>
        <end position="310"/>
    </location>
</feature>
<feature type="compositionally biased region" description="Basic residues" evidence="3">
    <location>
        <begin position="524"/>
        <end position="535"/>
    </location>
</feature>
<dbReference type="PANTHER" id="PTHR21683:SF3">
    <property type="entry name" value="CILIA AND FLAGELLA ASSOCIATED PROTEIN 100"/>
    <property type="match status" value="1"/>
</dbReference>
<evidence type="ECO:0000313" key="5">
    <source>
        <dbReference type="EMBL" id="CAI2386522.1"/>
    </source>
</evidence>
<dbReference type="AlphaFoldDB" id="A0AAD1YBA5"/>
<evidence type="ECO:0000256" key="2">
    <source>
        <dbReference type="SAM" id="Coils"/>
    </source>
</evidence>
<feature type="compositionally biased region" description="Polar residues" evidence="3">
    <location>
        <begin position="291"/>
        <end position="304"/>
    </location>
</feature>
<feature type="compositionally biased region" description="Basic residues" evidence="3">
    <location>
        <begin position="11"/>
        <end position="26"/>
    </location>
</feature>
<reference evidence="5" key="1">
    <citation type="submission" date="2023-07" db="EMBL/GenBank/DDBJ databases">
        <authorList>
            <consortium name="AG Swart"/>
            <person name="Singh M."/>
            <person name="Singh A."/>
            <person name="Seah K."/>
            <person name="Emmerich C."/>
        </authorList>
    </citation>
    <scope>NUCLEOTIDE SEQUENCE</scope>
    <source>
        <strain evidence="5">DP1</strain>
    </source>
</reference>
<accession>A0AAD1YBA5</accession>
<dbReference type="EMBL" id="CAMPGE010029040">
    <property type="protein sequence ID" value="CAI2386522.1"/>
    <property type="molecule type" value="Genomic_DNA"/>
</dbReference>
<dbReference type="Pfam" id="PF13863">
    <property type="entry name" value="DUF4200"/>
    <property type="match status" value="1"/>
</dbReference>
<dbReference type="GO" id="GO:0005856">
    <property type="term" value="C:cytoskeleton"/>
    <property type="evidence" value="ECO:0007669"/>
    <property type="project" value="UniProtKB-ARBA"/>
</dbReference>
<name>A0AAD1YBA5_EUPCR</name>
<comment type="caution">
    <text evidence="5">The sequence shown here is derived from an EMBL/GenBank/DDBJ whole genome shotgun (WGS) entry which is preliminary data.</text>
</comment>
<proteinExistence type="predicted"/>
<gene>
    <name evidence="5" type="ORF">ECRASSUSDP1_LOCUS28144</name>
</gene>
<feature type="coiled-coil region" evidence="2">
    <location>
        <begin position="199"/>
        <end position="233"/>
    </location>
</feature>
<feature type="region of interest" description="Disordered" evidence="3">
    <location>
        <begin position="1"/>
        <end position="42"/>
    </location>
</feature>
<feature type="region of interest" description="Disordered" evidence="3">
    <location>
        <begin position="513"/>
        <end position="539"/>
    </location>
</feature>
<organism evidence="5 6">
    <name type="scientific">Euplotes crassus</name>
    <dbReference type="NCBI Taxonomy" id="5936"/>
    <lineage>
        <taxon>Eukaryota</taxon>
        <taxon>Sar</taxon>
        <taxon>Alveolata</taxon>
        <taxon>Ciliophora</taxon>
        <taxon>Intramacronucleata</taxon>
        <taxon>Spirotrichea</taxon>
        <taxon>Hypotrichia</taxon>
        <taxon>Euplotida</taxon>
        <taxon>Euplotidae</taxon>
        <taxon>Moneuplotes</taxon>
    </lineage>
</organism>
<dbReference type="PANTHER" id="PTHR21683">
    <property type="entry name" value="COILED-COIL DOMAIN-CONTAINING PROTEIN 42 LIKE-2-LIKE-RELATED"/>
    <property type="match status" value="1"/>
</dbReference>
<feature type="compositionally biased region" description="Basic and acidic residues" evidence="3">
    <location>
        <begin position="478"/>
        <end position="489"/>
    </location>
</feature>
<feature type="region of interest" description="Disordered" evidence="3">
    <location>
        <begin position="470"/>
        <end position="494"/>
    </location>
</feature>
<evidence type="ECO:0000256" key="3">
    <source>
        <dbReference type="SAM" id="MobiDB-lite"/>
    </source>
</evidence>